<feature type="domain" description="HNH nuclease" evidence="1">
    <location>
        <begin position="48"/>
        <end position="98"/>
    </location>
</feature>
<dbReference type="SMART" id="SM00507">
    <property type="entry name" value="HNHc"/>
    <property type="match status" value="1"/>
</dbReference>
<evidence type="ECO:0000313" key="2">
    <source>
        <dbReference type="EMBL" id="GAA0454201.1"/>
    </source>
</evidence>
<dbReference type="Gene3D" id="1.10.30.50">
    <property type="match status" value="1"/>
</dbReference>
<sequence length="116" mass="13359">MPTSPPTRCSEGGCHELTTEGRCDAHKRKAWANRSRAWGSGSTRKHRQWRAERLTEEPECRRCGTTKNLQVDHITPLSEGGSRWDPDNAQTLCADCHEIKSAEDRRRRTREHYLTT</sequence>
<dbReference type="CDD" id="cd00085">
    <property type="entry name" value="HNHc"/>
    <property type="match status" value="1"/>
</dbReference>
<reference evidence="3" key="1">
    <citation type="journal article" date="2019" name="Int. J. Syst. Evol. Microbiol.">
        <title>The Global Catalogue of Microorganisms (GCM) 10K type strain sequencing project: providing services to taxonomists for standard genome sequencing and annotation.</title>
        <authorList>
            <consortium name="The Broad Institute Genomics Platform"/>
            <consortium name="The Broad Institute Genome Sequencing Center for Infectious Disease"/>
            <person name="Wu L."/>
            <person name="Ma J."/>
        </authorList>
    </citation>
    <scope>NUCLEOTIDE SEQUENCE [LARGE SCALE GENOMIC DNA]</scope>
    <source>
        <strain evidence="3">JCM 10649</strain>
    </source>
</reference>
<dbReference type="RefSeq" id="WP_361278285.1">
    <property type="nucleotide sequence ID" value="NZ_BAAAHB010000011.1"/>
</dbReference>
<dbReference type="InterPro" id="IPR002711">
    <property type="entry name" value="HNH"/>
</dbReference>
<keyword evidence="3" id="KW-1185">Reference proteome</keyword>
<dbReference type="EMBL" id="BAAAHB010000011">
    <property type="protein sequence ID" value="GAA0454201.1"/>
    <property type="molecule type" value="Genomic_DNA"/>
</dbReference>
<gene>
    <name evidence="2" type="ORF">GCM10009544_16220</name>
</gene>
<dbReference type="InterPro" id="IPR003615">
    <property type="entry name" value="HNH_nuc"/>
</dbReference>
<name>A0ABP3JKD4_9ACTN</name>
<accession>A0ABP3JKD4</accession>
<dbReference type="Pfam" id="PF01844">
    <property type="entry name" value="HNH"/>
    <property type="match status" value="1"/>
</dbReference>
<protein>
    <recommendedName>
        <fullName evidence="1">HNH nuclease domain-containing protein</fullName>
    </recommendedName>
</protein>
<evidence type="ECO:0000313" key="3">
    <source>
        <dbReference type="Proteomes" id="UP001499895"/>
    </source>
</evidence>
<proteinExistence type="predicted"/>
<evidence type="ECO:0000259" key="1">
    <source>
        <dbReference type="SMART" id="SM00507"/>
    </source>
</evidence>
<organism evidence="2 3">
    <name type="scientific">Streptomyces stramineus</name>
    <dbReference type="NCBI Taxonomy" id="173861"/>
    <lineage>
        <taxon>Bacteria</taxon>
        <taxon>Bacillati</taxon>
        <taxon>Actinomycetota</taxon>
        <taxon>Actinomycetes</taxon>
        <taxon>Kitasatosporales</taxon>
        <taxon>Streptomycetaceae</taxon>
        <taxon>Streptomyces</taxon>
    </lineage>
</organism>
<comment type="caution">
    <text evidence="2">The sequence shown here is derived from an EMBL/GenBank/DDBJ whole genome shotgun (WGS) entry which is preliminary data.</text>
</comment>
<dbReference type="Proteomes" id="UP001499895">
    <property type="component" value="Unassembled WGS sequence"/>
</dbReference>